<feature type="transmembrane region" description="Helical" evidence="8">
    <location>
        <begin position="247"/>
        <end position="268"/>
    </location>
</feature>
<evidence type="ECO:0000256" key="3">
    <source>
        <dbReference type="ARBA" id="ARBA00022448"/>
    </source>
</evidence>
<organism evidence="9 10">
    <name type="scientific">Metschnikowia pulcherrima</name>
    <dbReference type="NCBI Taxonomy" id="27326"/>
    <lineage>
        <taxon>Eukaryota</taxon>
        <taxon>Fungi</taxon>
        <taxon>Dikarya</taxon>
        <taxon>Ascomycota</taxon>
        <taxon>Saccharomycotina</taxon>
        <taxon>Pichiomycetes</taxon>
        <taxon>Metschnikowiaceae</taxon>
        <taxon>Metschnikowia</taxon>
    </lineage>
</organism>
<feature type="transmembrane region" description="Helical" evidence="8">
    <location>
        <begin position="473"/>
        <end position="495"/>
    </location>
</feature>
<dbReference type="PANTHER" id="PTHR31806">
    <property type="entry name" value="PURINE-CYTOSINE PERMEASE FCY2-RELATED"/>
    <property type="match status" value="1"/>
</dbReference>
<gene>
    <name evidence="9" type="ORF">HF325_001103</name>
</gene>
<comment type="similarity">
    <text evidence="2">Belongs to the purine-cytosine permease (2.A.39) family.</text>
</comment>
<dbReference type="FunFam" id="1.10.4160.10:FF:000002">
    <property type="entry name" value="Purine-cytosine permease fcyB"/>
    <property type="match status" value="1"/>
</dbReference>
<evidence type="ECO:0000256" key="7">
    <source>
        <dbReference type="ARBA" id="ARBA00023136"/>
    </source>
</evidence>
<accession>A0A8H7GV31</accession>
<evidence type="ECO:0000313" key="9">
    <source>
        <dbReference type="EMBL" id="KAF8003655.1"/>
    </source>
</evidence>
<feature type="transmembrane region" description="Helical" evidence="8">
    <location>
        <begin position="507"/>
        <end position="527"/>
    </location>
</feature>
<dbReference type="GO" id="GO:0015205">
    <property type="term" value="F:nucleobase transmembrane transporter activity"/>
    <property type="evidence" value="ECO:0007669"/>
    <property type="project" value="TreeGrafter"/>
</dbReference>
<keyword evidence="6 8" id="KW-1133">Transmembrane helix</keyword>
<feature type="transmembrane region" description="Helical" evidence="8">
    <location>
        <begin position="143"/>
        <end position="166"/>
    </location>
</feature>
<feature type="transmembrane region" description="Helical" evidence="8">
    <location>
        <begin position="314"/>
        <end position="337"/>
    </location>
</feature>
<evidence type="ECO:0000256" key="5">
    <source>
        <dbReference type="ARBA" id="ARBA00022692"/>
    </source>
</evidence>
<sequence length="577" mass="64204">MIILFAVDKIPGLHLRATSEAEEMGMDLFEMAETLDEFGNDYEMFFRENASKLRAILDHYEDHVEVLEGRSISEGSVSRVHHVNGEKLFSLDERRLQEVEQERRLEDGSNFINKIGLMVNAEIRGVERVPEDKRFDRNWTSPLTLFLSPNLAISALSTGMMGPTYYSLDFKTCVICGVLVPIVSAIPVGCYAVFGAKFGLRQQILSRYFTGNIMGRIFAFFNVISCIGWNAINVLPAVQMLVSLGKLPPWAGCLIFVVITCIMAFFGYKVIHVYERWSWIPNLIVYFIMIARMVKAKKFVWEAHDGSKVEAGNVLSYITTIFGFVAGWSPSAADYFVYMPSDTSPLKICSAMVVGMSVPCIFTLVLGSAFAMGTKSDESWNQAFEDNSVGGLVNKILVEDSLHGFGKFCVVILAMSAIANNLPGSYSLALATQAIWSKLARFPRLGWCVIGNFVSLALSIPAYYVFADTMTNFLSIIGYNVSIYIGITLAEHCVYRKGFKGYDVTNFNDISTLPVGIAGIIGFLFGVMSTVLSMNQTWYVGVIARKILGDISFELNIVIAFIGYNLARPFELKYLGR</sequence>
<feature type="transmembrane region" description="Helical" evidence="8">
    <location>
        <begin position="172"/>
        <end position="196"/>
    </location>
</feature>
<evidence type="ECO:0008006" key="11">
    <source>
        <dbReference type="Google" id="ProtNLM"/>
    </source>
</evidence>
<dbReference type="Gene3D" id="1.10.4160.10">
    <property type="entry name" value="Hydantoin permease"/>
    <property type="match status" value="1"/>
</dbReference>
<evidence type="ECO:0000256" key="4">
    <source>
        <dbReference type="ARBA" id="ARBA00022553"/>
    </source>
</evidence>
<evidence type="ECO:0000313" key="10">
    <source>
        <dbReference type="Proteomes" id="UP000649328"/>
    </source>
</evidence>
<keyword evidence="5 8" id="KW-0812">Transmembrane</keyword>
<feature type="transmembrane region" description="Helical" evidence="8">
    <location>
        <begin position="277"/>
        <end position="294"/>
    </location>
</feature>
<evidence type="ECO:0000256" key="8">
    <source>
        <dbReference type="SAM" id="Phobius"/>
    </source>
</evidence>
<feature type="transmembrane region" description="Helical" evidence="8">
    <location>
        <begin position="445"/>
        <end position="467"/>
    </location>
</feature>
<dbReference type="AlphaFoldDB" id="A0A8H7GV31"/>
<dbReference type="EMBL" id="JACBPP010000002">
    <property type="protein sequence ID" value="KAF8003655.1"/>
    <property type="molecule type" value="Genomic_DNA"/>
</dbReference>
<dbReference type="GO" id="GO:0015856">
    <property type="term" value="P:cytosine transport"/>
    <property type="evidence" value="ECO:0007669"/>
    <property type="project" value="UniProtKB-ARBA"/>
</dbReference>
<dbReference type="InterPro" id="IPR001248">
    <property type="entry name" value="Pur-cyt_permease"/>
</dbReference>
<comment type="caution">
    <text evidence="9">The sequence shown here is derived from an EMBL/GenBank/DDBJ whole genome shotgun (WGS) entry which is preliminary data.</text>
</comment>
<dbReference type="PIRSF" id="PIRSF002744">
    <property type="entry name" value="Pur-cyt_permease"/>
    <property type="match status" value="1"/>
</dbReference>
<dbReference type="Proteomes" id="UP000649328">
    <property type="component" value="Unassembled WGS sequence"/>
</dbReference>
<feature type="transmembrane region" description="Helical" evidence="8">
    <location>
        <begin position="217"/>
        <end position="235"/>
    </location>
</feature>
<dbReference type="PANTHER" id="PTHR31806:SF1">
    <property type="entry name" value="PURINE-CYTOSINE PERMEASE FCY2-RELATED"/>
    <property type="match status" value="1"/>
</dbReference>
<evidence type="ECO:0000256" key="6">
    <source>
        <dbReference type="ARBA" id="ARBA00022989"/>
    </source>
</evidence>
<proteinExistence type="inferred from homology"/>
<dbReference type="GO" id="GO:0005886">
    <property type="term" value="C:plasma membrane"/>
    <property type="evidence" value="ECO:0007669"/>
    <property type="project" value="TreeGrafter"/>
</dbReference>
<feature type="transmembrane region" description="Helical" evidence="8">
    <location>
        <begin position="349"/>
        <end position="371"/>
    </location>
</feature>
<evidence type="ECO:0000256" key="2">
    <source>
        <dbReference type="ARBA" id="ARBA00008974"/>
    </source>
</evidence>
<feature type="transmembrane region" description="Helical" evidence="8">
    <location>
        <begin position="547"/>
        <end position="567"/>
    </location>
</feature>
<protein>
    <recommendedName>
        <fullName evidence="11">Purine-cytosine permease</fullName>
    </recommendedName>
</protein>
<evidence type="ECO:0000256" key="1">
    <source>
        <dbReference type="ARBA" id="ARBA00004141"/>
    </source>
</evidence>
<feature type="transmembrane region" description="Helical" evidence="8">
    <location>
        <begin position="405"/>
        <end position="424"/>
    </location>
</feature>
<name>A0A8H7GV31_9ASCO</name>
<keyword evidence="4" id="KW-0597">Phosphoprotein</keyword>
<comment type="subcellular location">
    <subcellularLocation>
        <location evidence="1">Membrane</location>
        <topology evidence="1">Multi-pass membrane protein</topology>
    </subcellularLocation>
</comment>
<dbReference type="Pfam" id="PF02133">
    <property type="entry name" value="Transp_cyt_pur"/>
    <property type="match status" value="1"/>
</dbReference>
<dbReference type="InterPro" id="IPR026030">
    <property type="entry name" value="Pur-cyt_permease_Fcy2/21/22"/>
</dbReference>
<keyword evidence="7 8" id="KW-0472">Membrane</keyword>
<keyword evidence="3" id="KW-0813">Transport</keyword>
<dbReference type="GO" id="GO:0000329">
    <property type="term" value="C:fungal-type vacuole membrane"/>
    <property type="evidence" value="ECO:0007669"/>
    <property type="project" value="TreeGrafter"/>
</dbReference>
<keyword evidence="10" id="KW-1185">Reference proteome</keyword>
<reference evidence="9" key="1">
    <citation type="submission" date="2020-10" db="EMBL/GenBank/DDBJ databases">
        <title>The Whole-Genome Sequence of Metschnikowia persimmonesis, a Novel Endophytic Yeast Species Isolated from Medicinal Plant Diospyros kaki Thumb.</title>
        <authorList>
            <person name="Rahmat E."/>
            <person name="Kang Y."/>
        </authorList>
    </citation>
    <scope>NUCLEOTIDE SEQUENCE</scope>
    <source>
        <strain evidence="9">KIOM G15050</strain>
    </source>
</reference>
<dbReference type="OrthoDB" id="2116389at2759"/>